<protein>
    <recommendedName>
        <fullName evidence="9">9-cis-epoxycarotenoid dioxygenase</fullName>
    </recommendedName>
</protein>
<keyword evidence="8" id="KW-1185">Reference proteome</keyword>
<sequence>MASTSSRPNLKSLSFSSSSTLRNEKSTPCSVSYPVNKTSPISSSLQPPATYNKPTSWKKLCNDVASLIPKTTNQAQRTAATILDAVENAIVSHEHRHHPLPKTADPAVQIAGNFFPVPEQPVQHNLPVTGTLPECIQGVYVRNGANPLHRPISGHHLFDGDGMVHAVRFNNGSVSYSCRFTETNRFVQEREYGRSVFPKAIGELHGHLGIAKLMLFNARGLFGLVDPTRGLGVANTGLIYFNGHLLAMSEDDLPYHVIVTQTGDLKTWGRYDFNGQLKTKMIAHPKLDPETRELFALSYDVVSKPYLKYFRFTSNGEKSPDVEIPLDGPTMIHDFAITENYVVIPDQQVVFRLTEMVRGGSPVVYDKKKRSRFGVLNKYARDAASIRWIDVVDCFCFHLWNAWEEPDTDEVVVIGSCMTPPDSVFNEHDETLESVLSEIRLNLKTGESTRRPVIISQQLNLEAGMVNRNLLGRKTRFAYLAITEPWPKVSGFAKVDLSDGDVQKYIYGDGKYGGEPLFLPEVSCFREDGGYIMVFVHDEEKVKSELQIINTVNLKLEATVTLPSRVPYGFHGTFMSNDDLMNQALC</sequence>
<feature type="binding site" evidence="5">
    <location>
        <position position="284"/>
    </location>
    <ligand>
        <name>Fe cation</name>
        <dbReference type="ChEBI" id="CHEBI:24875"/>
        <note>catalytic</note>
    </ligand>
</feature>
<evidence type="ECO:0000313" key="8">
    <source>
        <dbReference type="Proteomes" id="UP000886595"/>
    </source>
</evidence>
<dbReference type="OrthoDB" id="1069523at2759"/>
<dbReference type="GO" id="GO:0016121">
    <property type="term" value="P:carotene catabolic process"/>
    <property type="evidence" value="ECO:0007669"/>
    <property type="project" value="TreeGrafter"/>
</dbReference>
<dbReference type="AlphaFoldDB" id="A0A8X7VLV2"/>
<evidence type="ECO:0000256" key="6">
    <source>
        <dbReference type="SAM" id="MobiDB-lite"/>
    </source>
</evidence>
<feature type="region of interest" description="Disordered" evidence="6">
    <location>
        <begin position="1"/>
        <end position="49"/>
    </location>
</feature>
<proteinExistence type="inferred from homology"/>
<feature type="binding site" evidence="5">
    <location>
        <position position="333"/>
    </location>
    <ligand>
        <name>Fe cation</name>
        <dbReference type="ChEBI" id="CHEBI:24875"/>
        <note>catalytic</note>
    </ligand>
</feature>
<evidence type="ECO:0000256" key="5">
    <source>
        <dbReference type="PIRSR" id="PIRSR604294-1"/>
    </source>
</evidence>
<keyword evidence="3" id="KW-0560">Oxidoreductase</keyword>
<reference evidence="7 8" key="1">
    <citation type="submission" date="2020-02" db="EMBL/GenBank/DDBJ databases">
        <authorList>
            <person name="Ma Q."/>
            <person name="Huang Y."/>
            <person name="Song X."/>
            <person name="Pei D."/>
        </authorList>
    </citation>
    <scope>NUCLEOTIDE SEQUENCE [LARGE SCALE GENOMIC DNA]</scope>
    <source>
        <strain evidence="7">Sxm20200214</strain>
        <tissue evidence="7">Leaf</tissue>
    </source>
</reference>
<comment type="caution">
    <text evidence="7">The sequence shown here is derived from an EMBL/GenBank/DDBJ whole genome shotgun (WGS) entry which is preliminary data.</text>
</comment>
<keyword evidence="4 5" id="KW-0408">Iron</keyword>
<feature type="compositionally biased region" description="Low complexity" evidence="6">
    <location>
        <begin position="1"/>
        <end position="21"/>
    </location>
</feature>
<feature type="binding site" evidence="5">
    <location>
        <position position="571"/>
    </location>
    <ligand>
        <name>Fe cation</name>
        <dbReference type="ChEBI" id="CHEBI:24875"/>
        <note>catalytic</note>
    </ligand>
</feature>
<dbReference type="Proteomes" id="UP000886595">
    <property type="component" value="Unassembled WGS sequence"/>
</dbReference>
<evidence type="ECO:0000256" key="1">
    <source>
        <dbReference type="ARBA" id="ARBA00006787"/>
    </source>
</evidence>
<dbReference type="PANTHER" id="PTHR10543">
    <property type="entry name" value="BETA-CAROTENE DIOXYGENASE"/>
    <property type="match status" value="1"/>
</dbReference>
<feature type="compositionally biased region" description="Polar residues" evidence="6">
    <location>
        <begin position="26"/>
        <end position="49"/>
    </location>
</feature>
<gene>
    <name evidence="7" type="ORF">Bca52824_025134</name>
</gene>
<keyword evidence="3" id="KW-0223">Dioxygenase</keyword>
<evidence type="ECO:0008006" key="9">
    <source>
        <dbReference type="Google" id="ProtNLM"/>
    </source>
</evidence>
<comment type="similarity">
    <text evidence="1">Belongs to the carotenoid oxygenase family.</text>
</comment>
<dbReference type="GO" id="GO:0009570">
    <property type="term" value="C:chloroplast stroma"/>
    <property type="evidence" value="ECO:0007669"/>
    <property type="project" value="TreeGrafter"/>
</dbReference>
<keyword evidence="2 5" id="KW-0479">Metal-binding</keyword>
<accession>A0A8X7VLV2</accession>
<dbReference type="PANTHER" id="PTHR10543:SF95">
    <property type="entry name" value="9-CIS-EPOXYCAROTENOID DIOXYGENASE NCED9, CHLOROPLASTIC"/>
    <property type="match status" value="1"/>
</dbReference>
<evidence type="ECO:0000256" key="4">
    <source>
        <dbReference type="ARBA" id="ARBA00023004"/>
    </source>
</evidence>
<comment type="cofactor">
    <cofactor evidence="5">
        <name>Fe(2+)</name>
        <dbReference type="ChEBI" id="CHEBI:29033"/>
    </cofactor>
    <text evidence="5">Binds 1 Fe(2+) ion per subunit.</text>
</comment>
<dbReference type="EMBL" id="JAAMPC010000005">
    <property type="protein sequence ID" value="KAG2313577.1"/>
    <property type="molecule type" value="Genomic_DNA"/>
</dbReference>
<evidence type="ECO:0000313" key="7">
    <source>
        <dbReference type="EMBL" id="KAG2313577.1"/>
    </source>
</evidence>
<feature type="binding site" evidence="5">
    <location>
        <position position="398"/>
    </location>
    <ligand>
        <name>Fe cation</name>
        <dbReference type="ChEBI" id="CHEBI:24875"/>
        <note>catalytic</note>
    </ligand>
</feature>
<evidence type="ECO:0000256" key="2">
    <source>
        <dbReference type="ARBA" id="ARBA00022723"/>
    </source>
</evidence>
<dbReference type="GO" id="GO:0046872">
    <property type="term" value="F:metal ion binding"/>
    <property type="evidence" value="ECO:0007669"/>
    <property type="project" value="UniProtKB-KW"/>
</dbReference>
<evidence type="ECO:0000256" key="3">
    <source>
        <dbReference type="ARBA" id="ARBA00022964"/>
    </source>
</evidence>
<dbReference type="Pfam" id="PF03055">
    <property type="entry name" value="RPE65"/>
    <property type="match status" value="1"/>
</dbReference>
<dbReference type="GO" id="GO:0010436">
    <property type="term" value="F:carotenoid dioxygenase activity"/>
    <property type="evidence" value="ECO:0007669"/>
    <property type="project" value="TreeGrafter"/>
</dbReference>
<organism evidence="7 8">
    <name type="scientific">Brassica carinata</name>
    <name type="common">Ethiopian mustard</name>
    <name type="synonym">Abyssinian cabbage</name>
    <dbReference type="NCBI Taxonomy" id="52824"/>
    <lineage>
        <taxon>Eukaryota</taxon>
        <taxon>Viridiplantae</taxon>
        <taxon>Streptophyta</taxon>
        <taxon>Embryophyta</taxon>
        <taxon>Tracheophyta</taxon>
        <taxon>Spermatophyta</taxon>
        <taxon>Magnoliopsida</taxon>
        <taxon>eudicotyledons</taxon>
        <taxon>Gunneridae</taxon>
        <taxon>Pentapetalae</taxon>
        <taxon>rosids</taxon>
        <taxon>malvids</taxon>
        <taxon>Brassicales</taxon>
        <taxon>Brassicaceae</taxon>
        <taxon>Brassiceae</taxon>
        <taxon>Brassica</taxon>
    </lineage>
</organism>
<name>A0A8X7VLV2_BRACI</name>
<dbReference type="InterPro" id="IPR004294">
    <property type="entry name" value="Carotenoid_Oase"/>
</dbReference>